<evidence type="ECO:0000313" key="7">
    <source>
        <dbReference type="Proteomes" id="UP000006898"/>
    </source>
</evidence>
<sequence>MSRSSLRLRTVVALIAFLLLGSSSGVAAETKTGASSRLREKRQELSQVKRDLNRERKQAQQVAQKERTLFDELDRIDHELQQKGRELKELQTRLKVSAERLLTTQHDITLTRTRLNQIQDLFRRRMRAIYKQGRHGYVQALLSSEDLSGAERRIRYLGAIANQDQRMVAAYTTTLDTLGAQQATLEQSRAELTTSQKAITAKREEILEEQNTRRVLLAKVQEHKKGHLTAIRDLELAARELQGLISRLQQQRRLQIARGSRPAPSRAHGQTDESDGSFSSLKGRLPWPTAGVMTSTFGRQEHVRYRTVTFNHGIEIHAPEGQKIASVSDGVVLYADWFKGYGRLIVLDHGDGYYTVYAHAAEILVRLGDHVTKGQTIGLVGATGSVTGSQLYFEVRYQGGAQDPAAWLVSN</sequence>
<dbReference type="EMBL" id="FP565575">
    <property type="protein sequence ID" value="CBE69602.1"/>
    <property type="molecule type" value="Genomic_DNA"/>
</dbReference>
<dbReference type="Pfam" id="PF01551">
    <property type="entry name" value="Peptidase_M23"/>
    <property type="match status" value="1"/>
</dbReference>
<dbReference type="CDD" id="cd12797">
    <property type="entry name" value="M23_peptidase"/>
    <property type="match status" value="1"/>
</dbReference>
<dbReference type="AlphaFoldDB" id="D5MJL7"/>
<accession>D5MJL7</accession>
<feature type="signal peptide" evidence="4">
    <location>
        <begin position="1"/>
        <end position="27"/>
    </location>
</feature>
<dbReference type="STRING" id="671143.DAMO_2529"/>
<dbReference type="Proteomes" id="UP000006898">
    <property type="component" value="Chromosome"/>
</dbReference>
<gene>
    <name evidence="6" type="ORF">DAMO_2529</name>
</gene>
<dbReference type="HOGENOM" id="CLU_029425_4_0_0"/>
<evidence type="ECO:0000256" key="1">
    <source>
        <dbReference type="ARBA" id="ARBA00022729"/>
    </source>
</evidence>
<dbReference type="Gene3D" id="6.10.250.3150">
    <property type="match status" value="1"/>
</dbReference>
<dbReference type="KEGG" id="mox:DAMO_2529"/>
<feature type="chain" id="PRO_5003074340" description="M23ase beta-sheet core domain-containing protein" evidence="4">
    <location>
        <begin position="28"/>
        <end position="411"/>
    </location>
</feature>
<proteinExistence type="predicted"/>
<reference evidence="6 7" key="1">
    <citation type="journal article" date="2010" name="Nature">
        <title>Nitrite-driven anaerobic methane oxidation by oxygenic bacteria.</title>
        <authorList>
            <person name="Ettwig K.F."/>
            <person name="Butler M.K."/>
            <person name="Le Paslier D."/>
            <person name="Pelletier E."/>
            <person name="Mangenot S."/>
            <person name="Kuypers M.M.M."/>
            <person name="Schreiber F."/>
            <person name="Dutilh B.E."/>
            <person name="Zedelius J."/>
            <person name="de Beer D."/>
            <person name="Gloerich J."/>
            <person name="Wessels H.J.C.T."/>
            <person name="van Allen T."/>
            <person name="Luesken F."/>
            <person name="Wu M."/>
            <person name="van de Pas-Schoonen K.T."/>
            <person name="Op den Camp H.J.M."/>
            <person name="Janssen-Megens E.M."/>
            <person name="Francoijs K-J."/>
            <person name="Stunnenberg H."/>
            <person name="Weissenbach J."/>
            <person name="Jetten M.S.M."/>
            <person name="Strous M."/>
        </authorList>
    </citation>
    <scope>NUCLEOTIDE SEQUENCE [LARGE SCALE GENOMIC DNA]</scope>
</reference>
<evidence type="ECO:0000313" key="6">
    <source>
        <dbReference type="EMBL" id="CBE69602.1"/>
    </source>
</evidence>
<dbReference type="eggNOG" id="COG4942">
    <property type="taxonomic scope" value="Bacteria"/>
</dbReference>
<dbReference type="GO" id="GO:0004222">
    <property type="term" value="F:metalloendopeptidase activity"/>
    <property type="evidence" value="ECO:0007669"/>
    <property type="project" value="TreeGrafter"/>
</dbReference>
<protein>
    <recommendedName>
        <fullName evidence="5">M23ase beta-sheet core domain-containing protein</fullName>
    </recommendedName>
</protein>
<organism evidence="6 7">
    <name type="scientific">Methylomirabilis oxygeniifera</name>
    <dbReference type="NCBI Taxonomy" id="671143"/>
    <lineage>
        <taxon>Bacteria</taxon>
        <taxon>Candidatus Methylomirabilota</taxon>
        <taxon>Candidatus Methylomirabilia</taxon>
        <taxon>Candidatus Methylomirabilales</taxon>
        <taxon>Candidatus Methylomirabilaceae</taxon>
        <taxon>Candidatus Methylomirabilis</taxon>
    </lineage>
</organism>
<keyword evidence="2" id="KW-0175">Coiled coil</keyword>
<dbReference type="PANTHER" id="PTHR21666">
    <property type="entry name" value="PEPTIDASE-RELATED"/>
    <property type="match status" value="1"/>
</dbReference>
<feature type="coiled-coil region" evidence="2">
    <location>
        <begin position="35"/>
        <end position="100"/>
    </location>
</feature>
<dbReference type="InterPro" id="IPR016047">
    <property type="entry name" value="M23ase_b-sheet_dom"/>
</dbReference>
<feature type="region of interest" description="Disordered" evidence="3">
    <location>
        <begin position="255"/>
        <end position="282"/>
    </location>
</feature>
<dbReference type="InterPro" id="IPR050570">
    <property type="entry name" value="Cell_wall_metabolism_enzyme"/>
</dbReference>
<evidence type="ECO:0000259" key="5">
    <source>
        <dbReference type="Pfam" id="PF01551"/>
    </source>
</evidence>
<dbReference type="SUPFAM" id="SSF51261">
    <property type="entry name" value="Duplicated hybrid motif"/>
    <property type="match status" value="1"/>
</dbReference>
<keyword evidence="1 4" id="KW-0732">Signal</keyword>
<name>D5MJL7_METO1</name>
<dbReference type="Gene3D" id="2.70.70.10">
    <property type="entry name" value="Glucose Permease (Domain IIA)"/>
    <property type="match status" value="1"/>
</dbReference>
<evidence type="ECO:0000256" key="2">
    <source>
        <dbReference type="SAM" id="Coils"/>
    </source>
</evidence>
<feature type="domain" description="M23ase beta-sheet core" evidence="5">
    <location>
        <begin position="310"/>
        <end position="404"/>
    </location>
</feature>
<dbReference type="InterPro" id="IPR011055">
    <property type="entry name" value="Dup_hybrid_motif"/>
</dbReference>
<evidence type="ECO:0000256" key="3">
    <source>
        <dbReference type="SAM" id="MobiDB-lite"/>
    </source>
</evidence>
<dbReference type="PANTHER" id="PTHR21666:SF289">
    <property type="entry name" value="L-ALA--D-GLU ENDOPEPTIDASE"/>
    <property type="match status" value="1"/>
</dbReference>
<evidence type="ECO:0000256" key="4">
    <source>
        <dbReference type="SAM" id="SignalP"/>
    </source>
</evidence>